<dbReference type="EMBL" id="JBBWWR010000013">
    <property type="protein sequence ID" value="KAK8955368.1"/>
    <property type="molecule type" value="Genomic_DNA"/>
</dbReference>
<evidence type="ECO:0000256" key="4">
    <source>
        <dbReference type="ARBA" id="ARBA00022737"/>
    </source>
</evidence>
<dbReference type="InterPro" id="IPR000719">
    <property type="entry name" value="Prot_kinase_dom"/>
</dbReference>
<evidence type="ECO:0000256" key="7">
    <source>
        <dbReference type="SAM" id="Phobius"/>
    </source>
</evidence>
<dbReference type="Proteomes" id="UP001412067">
    <property type="component" value="Unassembled WGS sequence"/>
</dbReference>
<keyword evidence="11" id="KW-1185">Reference proteome</keyword>
<dbReference type="PANTHER" id="PTHR48007:SF8">
    <property type="entry name" value="RECEPTOR PROTEIN KINASE-LIKE PROTEIN ZAR1"/>
    <property type="match status" value="1"/>
</dbReference>
<proteinExistence type="predicted"/>
<dbReference type="PANTHER" id="PTHR48007">
    <property type="entry name" value="LEUCINE-RICH REPEAT RECEPTOR-LIKE PROTEIN KINASE PXC1"/>
    <property type="match status" value="1"/>
</dbReference>
<accession>A0ABR2LYR0</accession>
<dbReference type="Gene3D" id="1.10.510.10">
    <property type="entry name" value="Transferase(Phosphotransferase) domain 1"/>
    <property type="match status" value="1"/>
</dbReference>
<keyword evidence="4" id="KW-0677">Repeat</keyword>
<dbReference type="InterPro" id="IPR032675">
    <property type="entry name" value="LRR_dom_sf"/>
</dbReference>
<evidence type="ECO:0000259" key="9">
    <source>
        <dbReference type="PROSITE" id="PS50011"/>
    </source>
</evidence>
<feature type="transmembrane region" description="Helical" evidence="7">
    <location>
        <begin position="273"/>
        <end position="293"/>
    </location>
</feature>
<gene>
    <name evidence="10" type="ORF">KSP40_PGU000557</name>
</gene>
<dbReference type="Pfam" id="PF07714">
    <property type="entry name" value="PK_Tyr_Ser-Thr"/>
    <property type="match status" value="1"/>
</dbReference>
<dbReference type="Pfam" id="PF00560">
    <property type="entry name" value="LRR_1"/>
    <property type="match status" value="2"/>
</dbReference>
<dbReference type="InterPro" id="IPR001245">
    <property type="entry name" value="Ser-Thr/Tyr_kinase_cat_dom"/>
</dbReference>
<feature type="chain" id="PRO_5046817052" evidence="8">
    <location>
        <begin position="30"/>
        <end position="623"/>
    </location>
</feature>
<dbReference type="PRINTS" id="PR00019">
    <property type="entry name" value="LEURICHRPT"/>
</dbReference>
<name>A0ABR2LYR0_9ASPA</name>
<keyword evidence="5 7" id="KW-1133">Transmembrane helix</keyword>
<keyword evidence="8" id="KW-0732">Signal</keyword>
<evidence type="ECO:0000256" key="5">
    <source>
        <dbReference type="ARBA" id="ARBA00022989"/>
    </source>
</evidence>
<dbReference type="Gene3D" id="3.80.10.10">
    <property type="entry name" value="Ribonuclease Inhibitor"/>
    <property type="match status" value="2"/>
</dbReference>
<feature type="domain" description="Protein kinase" evidence="9">
    <location>
        <begin position="352"/>
        <end position="619"/>
    </location>
</feature>
<evidence type="ECO:0000256" key="6">
    <source>
        <dbReference type="ARBA" id="ARBA00023136"/>
    </source>
</evidence>
<feature type="signal peptide" evidence="8">
    <location>
        <begin position="1"/>
        <end position="29"/>
    </location>
</feature>
<protein>
    <submittedName>
        <fullName evidence="10">Inactive leucine-rich repeat receptor-like protein kinase</fullName>
    </submittedName>
</protein>
<dbReference type="InterPro" id="IPR001611">
    <property type="entry name" value="Leu-rich_rpt"/>
</dbReference>
<keyword evidence="3 7" id="KW-0812">Transmembrane</keyword>
<dbReference type="Gene3D" id="3.30.200.20">
    <property type="entry name" value="Phosphorylase Kinase, domain 1"/>
    <property type="match status" value="1"/>
</dbReference>
<evidence type="ECO:0000256" key="1">
    <source>
        <dbReference type="ARBA" id="ARBA00004370"/>
    </source>
</evidence>
<evidence type="ECO:0000256" key="2">
    <source>
        <dbReference type="ARBA" id="ARBA00022614"/>
    </source>
</evidence>
<dbReference type="InterPro" id="IPR046959">
    <property type="entry name" value="PRK1-6/SRF4-like"/>
</dbReference>
<comment type="caution">
    <text evidence="10">The sequence shown here is derived from an EMBL/GenBank/DDBJ whole genome shotgun (WGS) entry which is preliminary data.</text>
</comment>
<evidence type="ECO:0000256" key="8">
    <source>
        <dbReference type="SAM" id="SignalP"/>
    </source>
</evidence>
<keyword evidence="2" id="KW-0433">Leucine-rich repeat</keyword>
<evidence type="ECO:0000313" key="11">
    <source>
        <dbReference type="Proteomes" id="UP001412067"/>
    </source>
</evidence>
<keyword evidence="6 7" id="KW-0472">Membrane</keyword>
<sequence>MAMIAETSLFISSWVLFLIFSDILPVASMTTDGLSLLALKAAVSFDPDGVLNSWIDSDGDPCAWRSVSCRDGRVTSISLANFSLEGYLPSELSLLSSLESISLPYNRFFGQIPSSIGEIRSLVSLDLSNNDFSGPVPFEIGQLESLVTLDLSSNRLNGSLPPEIATLPRLTGVLNLSCNIFSGRIPPVYGDIPVSVSLDLRQNQLAGEIPQVGSLLNQGPTAFAGNPRLCGFPLKYACDEPSEDSTFPVANPSFNLRSPTQRATTGKNHHRTALMIVTLTLIIIAALGSVLILNWQFRLRRSVVGGDVGEGNPLGKEKTFNTCNERREEQNPDEIYMVMDESFDLELEELLRASAYVVGKSRSGIVYKVVVSRGPSVAVRRLSEIDDGEDPIDEWRRRRAFEAEATAIGLARHPNLVQLQAFYYAPDEKLLIYDFIPNGNLFTALHGGKTASVPPPPLLWEARVSILLGAAQGLAYLHECSTRKLVHGNVKSSKILLDDELRSFLSGFGIAPLQRSLGAGSKKSPSAMSGTQKDDVYAFGLVMMEVVTGRRAEAGLEEWVRRAFKEALPLSELVDPVLLMEVHVKCEVLAVFHTALGCTEADQEARPRMRAVVDRLDRLGTPR</sequence>
<dbReference type="InterPro" id="IPR011009">
    <property type="entry name" value="Kinase-like_dom_sf"/>
</dbReference>
<dbReference type="SUPFAM" id="SSF56112">
    <property type="entry name" value="Protein kinase-like (PK-like)"/>
    <property type="match status" value="1"/>
</dbReference>
<evidence type="ECO:0000256" key="3">
    <source>
        <dbReference type="ARBA" id="ARBA00022692"/>
    </source>
</evidence>
<reference evidence="10 11" key="1">
    <citation type="journal article" date="2022" name="Nat. Plants">
        <title>Genomes of leafy and leafless Platanthera orchids illuminate the evolution of mycoheterotrophy.</title>
        <authorList>
            <person name="Li M.H."/>
            <person name="Liu K.W."/>
            <person name="Li Z."/>
            <person name="Lu H.C."/>
            <person name="Ye Q.L."/>
            <person name="Zhang D."/>
            <person name="Wang J.Y."/>
            <person name="Li Y.F."/>
            <person name="Zhong Z.M."/>
            <person name="Liu X."/>
            <person name="Yu X."/>
            <person name="Liu D.K."/>
            <person name="Tu X.D."/>
            <person name="Liu B."/>
            <person name="Hao Y."/>
            <person name="Liao X.Y."/>
            <person name="Jiang Y.T."/>
            <person name="Sun W.H."/>
            <person name="Chen J."/>
            <person name="Chen Y.Q."/>
            <person name="Ai Y."/>
            <person name="Zhai J.W."/>
            <person name="Wu S.S."/>
            <person name="Zhou Z."/>
            <person name="Hsiao Y.Y."/>
            <person name="Wu W.L."/>
            <person name="Chen Y.Y."/>
            <person name="Lin Y.F."/>
            <person name="Hsu J.L."/>
            <person name="Li C.Y."/>
            <person name="Wang Z.W."/>
            <person name="Zhao X."/>
            <person name="Zhong W.Y."/>
            <person name="Ma X.K."/>
            <person name="Ma L."/>
            <person name="Huang J."/>
            <person name="Chen G.Z."/>
            <person name="Huang M.Z."/>
            <person name="Huang L."/>
            <person name="Peng D.H."/>
            <person name="Luo Y.B."/>
            <person name="Zou S.Q."/>
            <person name="Chen S.P."/>
            <person name="Lan S."/>
            <person name="Tsai W.C."/>
            <person name="Van de Peer Y."/>
            <person name="Liu Z.J."/>
        </authorList>
    </citation>
    <scope>NUCLEOTIDE SEQUENCE [LARGE SCALE GENOMIC DNA]</scope>
    <source>
        <strain evidence="10">Lor288</strain>
    </source>
</reference>
<dbReference type="PROSITE" id="PS50011">
    <property type="entry name" value="PROTEIN_KINASE_DOM"/>
    <property type="match status" value="1"/>
</dbReference>
<organism evidence="10 11">
    <name type="scientific">Platanthera guangdongensis</name>
    <dbReference type="NCBI Taxonomy" id="2320717"/>
    <lineage>
        <taxon>Eukaryota</taxon>
        <taxon>Viridiplantae</taxon>
        <taxon>Streptophyta</taxon>
        <taxon>Embryophyta</taxon>
        <taxon>Tracheophyta</taxon>
        <taxon>Spermatophyta</taxon>
        <taxon>Magnoliopsida</taxon>
        <taxon>Liliopsida</taxon>
        <taxon>Asparagales</taxon>
        <taxon>Orchidaceae</taxon>
        <taxon>Orchidoideae</taxon>
        <taxon>Orchideae</taxon>
        <taxon>Orchidinae</taxon>
        <taxon>Platanthera</taxon>
    </lineage>
</organism>
<evidence type="ECO:0000313" key="10">
    <source>
        <dbReference type="EMBL" id="KAK8955368.1"/>
    </source>
</evidence>
<comment type="subcellular location">
    <subcellularLocation>
        <location evidence="1">Membrane</location>
    </subcellularLocation>
</comment>
<dbReference type="InterPro" id="IPR013210">
    <property type="entry name" value="LRR_N_plant-typ"/>
</dbReference>
<dbReference type="Pfam" id="PF08263">
    <property type="entry name" value="LRRNT_2"/>
    <property type="match status" value="1"/>
</dbReference>
<dbReference type="SUPFAM" id="SSF52058">
    <property type="entry name" value="L domain-like"/>
    <property type="match status" value="1"/>
</dbReference>